<keyword evidence="1" id="KW-0472">Membrane</keyword>
<dbReference type="RefSeq" id="WP_397557686.1">
    <property type="nucleotide sequence ID" value="NZ_JBIQWL010000008.1"/>
</dbReference>
<comment type="caution">
    <text evidence="2">The sequence shown here is derived from an EMBL/GenBank/DDBJ whole genome shotgun (WGS) entry which is preliminary data.</text>
</comment>
<feature type="transmembrane region" description="Helical" evidence="1">
    <location>
        <begin position="452"/>
        <end position="472"/>
    </location>
</feature>
<gene>
    <name evidence="2" type="ORF">ACH3VR_17955</name>
</gene>
<feature type="transmembrane region" description="Helical" evidence="1">
    <location>
        <begin position="380"/>
        <end position="401"/>
    </location>
</feature>
<keyword evidence="1" id="KW-1133">Transmembrane helix</keyword>
<organism evidence="2 3">
    <name type="scientific">Microbacterium alkaliflavum</name>
    <dbReference type="NCBI Taxonomy" id="3248839"/>
    <lineage>
        <taxon>Bacteria</taxon>
        <taxon>Bacillati</taxon>
        <taxon>Actinomycetota</taxon>
        <taxon>Actinomycetes</taxon>
        <taxon>Micrococcales</taxon>
        <taxon>Microbacteriaceae</taxon>
        <taxon>Microbacterium</taxon>
    </lineage>
</organism>
<dbReference type="InterPro" id="IPR047928">
    <property type="entry name" value="Perm_prefix_1"/>
</dbReference>
<feature type="transmembrane region" description="Helical" evidence="1">
    <location>
        <begin position="197"/>
        <end position="217"/>
    </location>
</feature>
<reference evidence="2 3" key="1">
    <citation type="submission" date="2024-09" db="EMBL/GenBank/DDBJ databases">
        <authorList>
            <person name="Pan X."/>
        </authorList>
    </citation>
    <scope>NUCLEOTIDE SEQUENCE [LARGE SCALE GENOMIC DNA]</scope>
    <source>
        <strain evidence="2 3">B2969</strain>
    </source>
</reference>
<keyword evidence="1" id="KW-0812">Transmembrane</keyword>
<name>A0ABW7QC07_9MICO</name>
<feature type="transmembrane region" description="Helical" evidence="1">
    <location>
        <begin position="169"/>
        <end position="191"/>
    </location>
</feature>
<dbReference type="EMBL" id="JBIQWL010000008">
    <property type="protein sequence ID" value="MFH8252255.1"/>
    <property type="molecule type" value="Genomic_DNA"/>
</dbReference>
<feature type="transmembrane region" description="Helical" evidence="1">
    <location>
        <begin position="413"/>
        <end position="432"/>
    </location>
</feature>
<feature type="transmembrane region" description="Helical" evidence="1">
    <location>
        <begin position="303"/>
        <end position="327"/>
    </location>
</feature>
<protein>
    <submittedName>
        <fullName evidence="2">Permease prefix domain 1-containing protein</fullName>
    </submittedName>
</protein>
<dbReference type="Proteomes" id="UP001610861">
    <property type="component" value="Unassembled WGS sequence"/>
</dbReference>
<keyword evidence="3" id="KW-1185">Reference proteome</keyword>
<feature type="transmembrane region" description="Helical" evidence="1">
    <location>
        <begin position="143"/>
        <end position="162"/>
    </location>
</feature>
<evidence type="ECO:0000313" key="2">
    <source>
        <dbReference type="EMBL" id="MFH8252255.1"/>
    </source>
</evidence>
<feature type="transmembrane region" description="Helical" evidence="1">
    <location>
        <begin position="237"/>
        <end position="261"/>
    </location>
</feature>
<feature type="transmembrane region" description="Helical" evidence="1">
    <location>
        <begin position="113"/>
        <end position="137"/>
    </location>
</feature>
<feature type="transmembrane region" description="Helical" evidence="1">
    <location>
        <begin position="347"/>
        <end position="368"/>
    </location>
</feature>
<evidence type="ECO:0000313" key="3">
    <source>
        <dbReference type="Proteomes" id="UP001610861"/>
    </source>
</evidence>
<accession>A0ABW7QC07</accession>
<evidence type="ECO:0000256" key="1">
    <source>
        <dbReference type="SAM" id="Phobius"/>
    </source>
</evidence>
<sequence length="475" mass="51381">MTPAEHDAGRDAKHNADRDAAIEAQIEQWRRYVSRSEAISPGDARELEGHLRDQIDGLEASGLSPDEAFLVAVGRLGKLDELSREFAREHSERLWKQLVVGDADTAPRRANGLALAVGLAVAAAVVVKIPALFGIRFGADPEFYALNLAVLVLPFLAAYFLVRRHSAIATVIAVGVPFVIAAVLLNAYPFAPDGATMMLAALHAAVALWLVTGIAYADGDWRSDRARMDFIRFTGEWFIYLVLIALGGGVLAALTMGVFSAIGLDAGWFVQEWLVPCGFAGAVVIAGWLVEAKQSVIENIAPVLTKLFTPLFTLLLLALIVAGFVQFGRSGTTGESDIEVFGQRDLLIIFDIVLVVVLGLLLYSLSARDATQPPGWFERLQLLMLVAALVVDILVLVAMISRISEFGASPNKLASLGLNLILLVNLSGAAWLQARFVMGRTAFGRVERWQTAYVPVYLAWATIVTVVFPPLFGFV</sequence>
<proteinExistence type="predicted"/>
<feature type="transmembrane region" description="Helical" evidence="1">
    <location>
        <begin position="273"/>
        <end position="291"/>
    </location>
</feature>
<dbReference type="NCBIfam" id="NF038403">
    <property type="entry name" value="perm_prefix_1"/>
    <property type="match status" value="1"/>
</dbReference>